<dbReference type="VEuPathDB" id="FungiDB:A1Q1_01975"/>
<evidence type="ECO:0000313" key="3">
    <source>
        <dbReference type="EMBL" id="EJT48939.1"/>
    </source>
</evidence>
<dbReference type="GeneID" id="25985489"/>
<proteinExistence type="predicted"/>
<reference evidence="3 4" key="1">
    <citation type="journal article" date="2012" name="Eukaryot. Cell">
        <title>Draft genome sequence of CBS 2479, the standard type strain of Trichosporon asahii.</title>
        <authorList>
            <person name="Yang R.Y."/>
            <person name="Li H.T."/>
            <person name="Zhu H."/>
            <person name="Zhou G.P."/>
            <person name="Wang M."/>
            <person name="Wang L."/>
        </authorList>
    </citation>
    <scope>NUCLEOTIDE SEQUENCE [LARGE SCALE GENOMIC DNA]</scope>
    <source>
        <strain evidence="4">ATCC 90039 / CBS 2479 / JCM 2466 / KCTC 7840 / NCYC 2677 / UAMH 7654</strain>
    </source>
</reference>
<gene>
    <name evidence="3" type="ORF">A1Q1_01975</name>
</gene>
<dbReference type="OrthoDB" id="2596802at2759"/>
<evidence type="ECO:0000313" key="4">
    <source>
        <dbReference type="Proteomes" id="UP000002748"/>
    </source>
</evidence>
<dbReference type="GO" id="GO:0004672">
    <property type="term" value="F:protein kinase activity"/>
    <property type="evidence" value="ECO:0007669"/>
    <property type="project" value="InterPro"/>
</dbReference>
<dbReference type="EMBL" id="ALBS01000184">
    <property type="protein sequence ID" value="EJT48939.1"/>
    <property type="molecule type" value="Genomic_DNA"/>
</dbReference>
<comment type="caution">
    <text evidence="3">The sequence shown here is derived from an EMBL/GenBank/DDBJ whole genome shotgun (WGS) entry which is preliminary data.</text>
</comment>
<organism evidence="3 4">
    <name type="scientific">Trichosporon asahii var. asahii (strain ATCC 90039 / CBS 2479 / JCM 2466 / KCTC 7840 / NBRC 103889/ NCYC 2677 / UAMH 7654)</name>
    <name type="common">Yeast</name>
    <dbReference type="NCBI Taxonomy" id="1186058"/>
    <lineage>
        <taxon>Eukaryota</taxon>
        <taxon>Fungi</taxon>
        <taxon>Dikarya</taxon>
        <taxon>Basidiomycota</taxon>
        <taxon>Agaricomycotina</taxon>
        <taxon>Tremellomycetes</taxon>
        <taxon>Trichosporonales</taxon>
        <taxon>Trichosporonaceae</taxon>
        <taxon>Trichosporon</taxon>
    </lineage>
</organism>
<dbReference type="SUPFAM" id="SSF56112">
    <property type="entry name" value="Protein kinase-like (PK-like)"/>
    <property type="match status" value="1"/>
</dbReference>
<dbReference type="GO" id="GO:0005524">
    <property type="term" value="F:ATP binding"/>
    <property type="evidence" value="ECO:0007669"/>
    <property type="project" value="InterPro"/>
</dbReference>
<dbReference type="InterPro" id="IPR011009">
    <property type="entry name" value="Kinase-like_dom_sf"/>
</dbReference>
<accession>J6EWE0</accession>
<dbReference type="KEGG" id="tasa:A1Q1_01975"/>
<feature type="domain" description="Protein kinase" evidence="2">
    <location>
        <begin position="398"/>
        <end position="618"/>
    </location>
</feature>
<dbReference type="InterPro" id="IPR000719">
    <property type="entry name" value="Prot_kinase_dom"/>
</dbReference>
<dbReference type="HOGENOM" id="CLU_442265_0_0_1"/>
<dbReference type="RefSeq" id="XP_014180458.1">
    <property type="nucleotide sequence ID" value="XM_014324983.1"/>
</dbReference>
<evidence type="ECO:0000256" key="1">
    <source>
        <dbReference type="SAM" id="MobiDB-lite"/>
    </source>
</evidence>
<evidence type="ECO:0000259" key="2">
    <source>
        <dbReference type="PROSITE" id="PS50011"/>
    </source>
</evidence>
<feature type="region of interest" description="Disordered" evidence="1">
    <location>
        <begin position="13"/>
        <end position="39"/>
    </location>
</feature>
<name>J6EWE0_TRIAS</name>
<dbReference type="PROSITE" id="PS50011">
    <property type="entry name" value="PROTEIN_KINASE_DOM"/>
    <property type="match status" value="1"/>
</dbReference>
<feature type="compositionally biased region" description="Polar residues" evidence="1">
    <location>
        <begin position="25"/>
        <end position="39"/>
    </location>
</feature>
<dbReference type="Proteomes" id="UP000002748">
    <property type="component" value="Unassembled WGS sequence"/>
</dbReference>
<protein>
    <recommendedName>
        <fullName evidence="2">Protein kinase domain-containing protein</fullName>
    </recommendedName>
</protein>
<dbReference type="AlphaFoldDB" id="J6EWE0"/>
<sequence>MWPTLREFLAEGFYPIPPIPPPRPGSQTTRATGIRQPSSQSLDLIEATPGQHITIKTNFDILQPLQAALESRLNLDAPVSGEIPLQFARAAADSRNAAVLEGPNLMDELKRAYDIVNNLVRCTLGKEAVSLGKWTVVGNQTEPQAHLAFDHNHPGQTFVSGTPDATCAVDGRRETPAIALLESTVTAMFSDDRDLRRQKATLRSDEGMIVYMSQASRKLRTWNSYLRNGTAQFWVNFMAQVWEEMHQYRAECVVITSWKFTSLFKRMGANLIEVSPISNFDDDLTGRLNMLQILTAFAVSKVDDPLTAWTDHPGTPSLLRRDSEELDRTGDATPMPCPLPAAITISVSGQPMNVFPNQQGMGENQSRSVAQLSLVYANDHGARDEFSKHVPKAGNYTVHLGEHIGSGRTYECYRVKDTNMVSASGGLVAKVVQLEQFPVRDAKWKRSRVATREAVKAEAALYTGALKPLQGDAVPTFYGLWTGALTTPGRVESKDFAMPNGEKTEPCNEIMVMILEDVGRVIADRSEYVGDFDIVDIVSLYERLYSANVVHGDIGVKHIMKMGLGELRLIDFENAWEVDPDKPREYVDLLDEKRTLLREFKQIIPPELENLVPPWEME</sequence>
<feature type="compositionally biased region" description="Pro residues" evidence="1">
    <location>
        <begin position="15"/>
        <end position="24"/>
    </location>
</feature>